<accession>A0AAV3QV60</accession>
<reference evidence="1 2" key="1">
    <citation type="submission" date="2024-01" db="EMBL/GenBank/DDBJ databases">
        <title>The complete chloroplast genome sequence of Lithospermum erythrorhizon: insights into the phylogenetic relationship among Boraginaceae species and the maternal lineages of purple gromwells.</title>
        <authorList>
            <person name="Okada T."/>
            <person name="Watanabe K."/>
        </authorList>
    </citation>
    <scope>NUCLEOTIDE SEQUENCE [LARGE SCALE GENOMIC DNA]</scope>
</reference>
<protein>
    <submittedName>
        <fullName evidence="1">Uncharacterized protein</fullName>
    </submittedName>
</protein>
<evidence type="ECO:0000313" key="2">
    <source>
        <dbReference type="Proteomes" id="UP001454036"/>
    </source>
</evidence>
<proteinExistence type="predicted"/>
<dbReference type="Proteomes" id="UP001454036">
    <property type="component" value="Unassembled WGS sequence"/>
</dbReference>
<keyword evidence="2" id="KW-1185">Reference proteome</keyword>
<comment type="caution">
    <text evidence="1">The sequence shown here is derived from an EMBL/GenBank/DDBJ whole genome shotgun (WGS) entry which is preliminary data.</text>
</comment>
<evidence type="ECO:0000313" key="1">
    <source>
        <dbReference type="EMBL" id="GAA0167415.1"/>
    </source>
</evidence>
<sequence>MEIKLWKQEWESITYKLKMPNSLLVDARGRKGAIALLWPQDLNITIKSYSSHHIEAWVEDDGNNPWRFVWFYGHHEVKNRRLSWELLKFINNKSDLPTVLLGDFKSS</sequence>
<dbReference type="AlphaFoldDB" id="A0AAV3QV60"/>
<dbReference type="Gene3D" id="3.60.10.10">
    <property type="entry name" value="Endonuclease/exonuclease/phosphatase"/>
    <property type="match status" value="1"/>
</dbReference>
<gene>
    <name evidence="1" type="ORF">LIER_22355</name>
</gene>
<dbReference type="InterPro" id="IPR036691">
    <property type="entry name" value="Endo/exonu/phosph_ase_sf"/>
</dbReference>
<dbReference type="EMBL" id="BAABME010006086">
    <property type="protein sequence ID" value="GAA0167415.1"/>
    <property type="molecule type" value="Genomic_DNA"/>
</dbReference>
<name>A0AAV3QV60_LITER</name>
<organism evidence="1 2">
    <name type="scientific">Lithospermum erythrorhizon</name>
    <name type="common">Purple gromwell</name>
    <name type="synonym">Lithospermum officinale var. erythrorhizon</name>
    <dbReference type="NCBI Taxonomy" id="34254"/>
    <lineage>
        <taxon>Eukaryota</taxon>
        <taxon>Viridiplantae</taxon>
        <taxon>Streptophyta</taxon>
        <taxon>Embryophyta</taxon>
        <taxon>Tracheophyta</taxon>
        <taxon>Spermatophyta</taxon>
        <taxon>Magnoliopsida</taxon>
        <taxon>eudicotyledons</taxon>
        <taxon>Gunneridae</taxon>
        <taxon>Pentapetalae</taxon>
        <taxon>asterids</taxon>
        <taxon>lamiids</taxon>
        <taxon>Boraginales</taxon>
        <taxon>Boraginaceae</taxon>
        <taxon>Boraginoideae</taxon>
        <taxon>Lithospermeae</taxon>
        <taxon>Lithospermum</taxon>
    </lineage>
</organism>
<dbReference type="SUPFAM" id="SSF56219">
    <property type="entry name" value="DNase I-like"/>
    <property type="match status" value="1"/>
</dbReference>